<feature type="region of interest" description="Disordered" evidence="3">
    <location>
        <begin position="1903"/>
        <end position="1944"/>
    </location>
</feature>
<reference evidence="4" key="1">
    <citation type="submission" date="2023-10" db="EMBL/GenBank/DDBJ databases">
        <authorList>
            <person name="Chen Y."/>
            <person name="Shah S."/>
            <person name="Dougan E. K."/>
            <person name="Thang M."/>
            <person name="Chan C."/>
        </authorList>
    </citation>
    <scope>NUCLEOTIDE SEQUENCE [LARGE SCALE GENOMIC DNA]</scope>
</reference>
<dbReference type="Pfam" id="PF00145">
    <property type="entry name" value="DNA_methylase"/>
    <property type="match status" value="1"/>
</dbReference>
<feature type="region of interest" description="Disordered" evidence="3">
    <location>
        <begin position="627"/>
        <end position="648"/>
    </location>
</feature>
<dbReference type="InterPro" id="IPR001525">
    <property type="entry name" value="C5_MeTfrase"/>
</dbReference>
<evidence type="ECO:0000256" key="2">
    <source>
        <dbReference type="ARBA" id="ARBA00022679"/>
    </source>
</evidence>
<feature type="region of interest" description="Disordered" evidence="3">
    <location>
        <begin position="1799"/>
        <end position="1823"/>
    </location>
</feature>
<keyword evidence="2" id="KW-0808">Transferase</keyword>
<feature type="compositionally biased region" description="Acidic residues" evidence="3">
    <location>
        <begin position="565"/>
        <end position="583"/>
    </location>
</feature>
<gene>
    <name evidence="4" type="ORF">PCOR1329_LOCUS54058</name>
</gene>
<feature type="region of interest" description="Disordered" evidence="3">
    <location>
        <begin position="1534"/>
        <end position="1560"/>
    </location>
</feature>
<keyword evidence="5" id="KW-1185">Reference proteome</keyword>
<evidence type="ECO:0000313" key="5">
    <source>
        <dbReference type="Proteomes" id="UP001189429"/>
    </source>
</evidence>
<feature type="region of interest" description="Disordered" evidence="3">
    <location>
        <begin position="547"/>
        <end position="585"/>
    </location>
</feature>
<sequence>MWQSFAWMCKHRVPINKSQIKEFHRFALEPLQPPRHTLFETVIALDSATQCAMGAKGALQRLSPPESAFAVIFSIRDAIIQEAGDDVLGKWRHALLTASFWFELVTSGGDRYWRAQNLRQEAIEMGIVSQLSVRQWIYDVVGFKASKEKDLGRELGSAQVAKHYHEKMKYARGTEGVSASFVDSALTVHRGVLSNETARQWLEWCDEHLMEKSPWSKSIYALQALVDRAQTTSRITWAICGLTDLYRMDPITAGGGTTSRMKDYRQSYIEVLNLKHAMRDELLQTWLPGVGLPIEHVKKMQEAFADVPNARASVTGYPDEPTVDTTWTVGWPPSSVAACTFLEECIYTCSYDGRYRDAVKSKAKVADILDIFNESVNARARRDGANALAQERAAAAAARGETPAVDPATPAPTTGTTTATPGSKGFHSMEQQNQEYWEKIIKKHVHTYVDIIVEKKTAAELENAIRDSTLAGTRGDPTGLVLFHFDVKQSGEPLTRPELRVAPLRDANYHRLVRTVLNARAPAGGAPGLRSGEVAILLDGGRSGNSNKLIAPWREGTSKDRKQDDDDEDEEDKKDDPDDEDGTEVLTFTSSVINIVYSEASIANRRKKLRSCTGGLHQSECAHMLSHTKIPLQERSRKHYPGSTSGDTIMGVEATEAEKEWTMSWSDKKALYGTKNLIAVGGKTKGASPDDVVERKTDSTQVPVTHHGMPPAWYDELIHMCFLKAIVDLTPLDAKFAWQAVLNRAGYVGIAFTEEHKTMIYARLVEQMNTEMRRTGSKLYNAQYAKAAGLTETPPPAPPPNLKRRPRRKPVAAPTAEPGTGGDGRFEGAPELRDATSRTPPSCERPIRRRPRAARGHFEDVPELREIGDVPELREATSRRGMLDFSQLGGVFKDAPELREAMSKTPPSCEMPRGRPRAARGQFEGAPELREAISRASPSCERSTAGLEFPEKHFATRRMGVLFTNVFASDSAKPCQKVITAVHNPGKFFTDITVRTPEEEEDTDGATIKNTITKEMSEYFGAESELKIYKCYGQSPDGDPTGDQLVNLIQWIYVRKTDGGDGGDGDASSDTQPDHPAVSIPEIETWARYNDEWKRVMLPNLEGPTQGRPLVNASRLKRRALEEFGFTDIGELILRAAVIHYNDGGDAVFPALRLNERVIHRKWYSLVVDRTMVDFALEGEQIQNKTSAAGAEAAAGEMEQRSSNENMARTVIKEVHDALSKIAEHPAFKDIVEQEPKTMSDGGAQASFKQADMNAALNREAIEMGIVSQLSVRQWIYDVVGFKASKEKDLGRELGSAQVAKHYHEKMKYARGTEGVSASFVDSALTVHRGVLSNETARQWLEWCDEHLMEKSPWSKSIYALQALVDRAQTTSRITWAICGLTDLYRMDPITAGGGTTSRMKDYRQSYIEVLNLKHAMRDELLQTWLPGVGLPIEHVKKMQEAFADVPNARASVTGYPDEPTVDTTWMVGWPPSSVAACTFLEECIYTCSYDGRYRDAVKSKAKVADILEHESVKREIDEIAATLAQERAAAAAARGETPAVDPATPAPTTGTTTATPGSKGFHSMEQQNQEYWEKIIKKHVHTYVDIIVEKKTAAELENAIRDSTLAGTRGDPTGLVLFHFDVKQSGEPLTRPELRVAPLRDANYHRLVRTVLNARAPAGGAPGLRSGEVAILLDGGRSGNSNKLIAPWREGTSKDKKKQVLTFTSSVINIVYSEASIANRRKKLRSCTGGLHQSECAHMLSHTKVPLQERSRKHYPGSTSGDTIMGVEATEAEKEWTMSWSDKKALYGTKNLIAVGGKTKGASPDDVVERKTDSTQVPVTHHGMPPARYDELIHMCFLKAIVDLTPLDAKFAWQAVLNRAGYVGIAFTEEHKTMIYARLVEQMNTEMRRTGSKLYNAQYAKAAGLTETPPPAPPPNLKRRPRRKPVAAPTAEPGTGGDGHFEGLSQLGDVLELASQLGGRPRSGLSQLGGGLDLIGDAPELREATSRRGMLDFSQLGGVFKDAPELREAISKTPRAARCQLEGAPELREASSRAPPSCERQTGQLIKKAMQYMKNKKPRVSIFENVFTLTHKRLKPVLDGIIKGLISIGYTVNYSVLDSRDYGIPQDRRRAFVVAIRTDAIKHAFNWPEITKP</sequence>
<feature type="region of interest" description="Disordered" evidence="3">
    <location>
        <begin position="902"/>
        <end position="924"/>
    </location>
</feature>
<name>A0ABN9V2N5_9DINO</name>
<keyword evidence="1" id="KW-0489">Methyltransferase</keyword>
<comment type="caution">
    <text evidence="4">The sequence shown here is derived from an EMBL/GenBank/DDBJ whole genome shotgun (WGS) entry which is preliminary data.</text>
</comment>
<feature type="compositionally biased region" description="Basic and acidic residues" evidence="3">
    <location>
        <begin position="824"/>
        <end position="836"/>
    </location>
</feature>
<dbReference type="SUPFAM" id="SSF53335">
    <property type="entry name" value="S-adenosyl-L-methionine-dependent methyltransferases"/>
    <property type="match status" value="1"/>
</dbReference>
<dbReference type="Proteomes" id="UP001189429">
    <property type="component" value="Unassembled WGS sequence"/>
</dbReference>
<proteinExistence type="predicted"/>
<dbReference type="InterPro" id="IPR029063">
    <property type="entry name" value="SAM-dependent_MTases_sf"/>
</dbReference>
<accession>A0ABN9V2N5</accession>
<feature type="region of interest" description="Disordered" evidence="3">
    <location>
        <begin position="391"/>
        <end position="427"/>
    </location>
</feature>
<protein>
    <submittedName>
        <fullName evidence="4">Uncharacterized protein</fullName>
    </submittedName>
</protein>
<dbReference type="EMBL" id="CAUYUJ010016602">
    <property type="protein sequence ID" value="CAK0867031.1"/>
    <property type="molecule type" value="Genomic_DNA"/>
</dbReference>
<feature type="region of interest" description="Disordered" evidence="3">
    <location>
        <begin position="787"/>
        <end position="856"/>
    </location>
</feature>
<evidence type="ECO:0000256" key="3">
    <source>
        <dbReference type="SAM" id="MobiDB-lite"/>
    </source>
</evidence>
<organism evidence="4 5">
    <name type="scientific">Prorocentrum cordatum</name>
    <dbReference type="NCBI Taxonomy" id="2364126"/>
    <lineage>
        <taxon>Eukaryota</taxon>
        <taxon>Sar</taxon>
        <taxon>Alveolata</taxon>
        <taxon>Dinophyceae</taxon>
        <taxon>Prorocentrales</taxon>
        <taxon>Prorocentraceae</taxon>
        <taxon>Prorocentrum</taxon>
    </lineage>
</organism>
<feature type="compositionally biased region" description="Low complexity" evidence="3">
    <location>
        <begin position="1534"/>
        <end position="1557"/>
    </location>
</feature>
<dbReference type="Gene3D" id="3.40.50.150">
    <property type="entry name" value="Vaccinia Virus protein VP39"/>
    <property type="match status" value="1"/>
</dbReference>
<evidence type="ECO:0000256" key="1">
    <source>
        <dbReference type="ARBA" id="ARBA00022603"/>
    </source>
</evidence>
<evidence type="ECO:0000313" key="4">
    <source>
        <dbReference type="EMBL" id="CAK0867031.1"/>
    </source>
</evidence>
<feature type="compositionally biased region" description="Low complexity" evidence="3">
    <location>
        <begin position="391"/>
        <end position="421"/>
    </location>
</feature>